<comment type="caution">
    <text evidence="5">The sequence shown here is derived from an EMBL/GenBank/DDBJ whole genome shotgun (WGS) entry which is preliminary data.</text>
</comment>
<dbReference type="Pfam" id="PF04616">
    <property type="entry name" value="Glyco_hydro_43"/>
    <property type="match status" value="1"/>
</dbReference>
<evidence type="ECO:0000256" key="1">
    <source>
        <dbReference type="ARBA" id="ARBA00009865"/>
    </source>
</evidence>
<reference evidence="5 6" key="1">
    <citation type="submission" date="2016-07" db="EMBL/GenBank/DDBJ databases">
        <title>Characterization of isolates of Eisenbergiella tayi derived from blood cultures, using whole genome sequencing.</title>
        <authorList>
            <person name="Burdz T."/>
            <person name="Wiebe D."/>
            <person name="Huynh C."/>
            <person name="Bernard K."/>
        </authorList>
    </citation>
    <scope>NUCLEOTIDE SEQUENCE [LARGE SCALE GENOMIC DNA]</scope>
    <source>
        <strain evidence="5 6">NML 110608</strain>
    </source>
</reference>
<accession>A0A1E3AG01</accession>
<dbReference type="RefSeq" id="WP_069152829.1">
    <property type="nucleotide sequence ID" value="NZ_MCGH01000002.1"/>
</dbReference>
<keyword evidence="3 4" id="KW-0326">Glycosidase</keyword>
<sequence>MNQAIKWIPRGYSGGWTKPLTSPVLGPEYGTSFDMQVLKEDGKYRMWFSWRPVNLIGYAESTDGITWTLPRVVFTPDPSSDWEAHEVNRPSIIKKDGMYHMWYTGQMFPGNETRGSSAIGYATSPDGITWTRYNKPVLSPEEKWEGISVMCPEVHWDEKHNIFRMWYSGGEMEEPDAIGYAESSDGIQWIRHSSNPIFVPDSSKFCEMKKVTAGHLLIQEDWHYMFYIGFDGDGRPSCCLARSKDGISGWERHPDNPVIAGSDGYWDHDGVYRVSVVKEDDGYSLWYNGANYPYELIGYARHEGFDLGFDSMPERNDGGYRGVLNLI</sequence>
<dbReference type="InterPro" id="IPR023296">
    <property type="entry name" value="Glyco_hydro_beta-prop_sf"/>
</dbReference>
<dbReference type="Gene3D" id="2.115.10.20">
    <property type="entry name" value="Glycosyl hydrolase domain, family 43"/>
    <property type="match status" value="2"/>
</dbReference>
<keyword evidence="2 4" id="KW-0378">Hydrolase</keyword>
<dbReference type="GO" id="GO:0004553">
    <property type="term" value="F:hydrolase activity, hydrolyzing O-glycosyl compounds"/>
    <property type="evidence" value="ECO:0007669"/>
    <property type="project" value="InterPro"/>
</dbReference>
<evidence type="ECO:0000313" key="5">
    <source>
        <dbReference type="EMBL" id="ODM07096.1"/>
    </source>
</evidence>
<comment type="similarity">
    <text evidence="1 4">Belongs to the glycosyl hydrolase 43 family.</text>
</comment>
<dbReference type="Proteomes" id="UP000094067">
    <property type="component" value="Unassembled WGS sequence"/>
</dbReference>
<dbReference type="GO" id="GO:0005975">
    <property type="term" value="P:carbohydrate metabolic process"/>
    <property type="evidence" value="ECO:0007669"/>
    <property type="project" value="InterPro"/>
</dbReference>
<proteinExistence type="inferred from homology"/>
<gene>
    <name evidence="5" type="ORF">BEI61_02986</name>
</gene>
<name>A0A1E3AG01_9FIRM</name>
<evidence type="ECO:0000256" key="2">
    <source>
        <dbReference type="ARBA" id="ARBA00022801"/>
    </source>
</evidence>
<organism evidence="5 6">
    <name type="scientific">Eisenbergiella tayi</name>
    <dbReference type="NCBI Taxonomy" id="1432052"/>
    <lineage>
        <taxon>Bacteria</taxon>
        <taxon>Bacillati</taxon>
        <taxon>Bacillota</taxon>
        <taxon>Clostridia</taxon>
        <taxon>Lachnospirales</taxon>
        <taxon>Lachnospiraceae</taxon>
        <taxon>Eisenbergiella</taxon>
    </lineage>
</organism>
<evidence type="ECO:0000256" key="4">
    <source>
        <dbReference type="RuleBase" id="RU361187"/>
    </source>
</evidence>
<dbReference type="EMBL" id="MCGH01000002">
    <property type="protein sequence ID" value="ODM07096.1"/>
    <property type="molecule type" value="Genomic_DNA"/>
</dbReference>
<dbReference type="PANTHER" id="PTHR35279:SF1">
    <property type="entry name" value="ARABINANASE_LEVANSUCRASE_INVERTASE"/>
    <property type="match status" value="1"/>
</dbReference>
<dbReference type="InterPro" id="IPR006710">
    <property type="entry name" value="Glyco_hydro_43"/>
</dbReference>
<evidence type="ECO:0000256" key="3">
    <source>
        <dbReference type="ARBA" id="ARBA00023295"/>
    </source>
</evidence>
<protein>
    <submittedName>
        <fullName evidence="5">Glycosyl hydrolases family 43</fullName>
    </submittedName>
</protein>
<dbReference type="AlphaFoldDB" id="A0A1E3AG01"/>
<dbReference type="PANTHER" id="PTHR35279">
    <property type="match status" value="1"/>
</dbReference>
<dbReference type="SUPFAM" id="SSF75005">
    <property type="entry name" value="Arabinanase/levansucrase/invertase"/>
    <property type="match status" value="1"/>
</dbReference>
<evidence type="ECO:0000313" key="6">
    <source>
        <dbReference type="Proteomes" id="UP000094067"/>
    </source>
</evidence>